<organism evidence="1 2">
    <name type="scientific">Scytonema hofmannii PCC 7110</name>
    <dbReference type="NCBI Taxonomy" id="128403"/>
    <lineage>
        <taxon>Bacteria</taxon>
        <taxon>Bacillati</taxon>
        <taxon>Cyanobacteriota</taxon>
        <taxon>Cyanophyceae</taxon>
        <taxon>Nostocales</taxon>
        <taxon>Scytonemataceae</taxon>
        <taxon>Scytonema</taxon>
    </lineage>
</organism>
<dbReference type="STRING" id="128403.WA1_05915"/>
<dbReference type="EMBL" id="ANNX02000050">
    <property type="protein sequence ID" value="KYC35829.1"/>
    <property type="molecule type" value="Genomic_DNA"/>
</dbReference>
<evidence type="ECO:0000313" key="1">
    <source>
        <dbReference type="EMBL" id="KYC35829.1"/>
    </source>
</evidence>
<reference evidence="1 2" key="1">
    <citation type="journal article" date="2013" name="Genome Biol. Evol.">
        <title>Genomes of Stigonematalean cyanobacteria (subsection V) and the evolution of oxygenic photosynthesis from prokaryotes to plastids.</title>
        <authorList>
            <person name="Dagan T."/>
            <person name="Roettger M."/>
            <person name="Stucken K."/>
            <person name="Landan G."/>
            <person name="Koch R."/>
            <person name="Major P."/>
            <person name="Gould S.B."/>
            <person name="Goremykin V.V."/>
            <person name="Rippka R."/>
            <person name="Tandeau de Marsac N."/>
            <person name="Gugger M."/>
            <person name="Lockhart P.J."/>
            <person name="Allen J.F."/>
            <person name="Brune I."/>
            <person name="Maus I."/>
            <person name="Puhler A."/>
            <person name="Martin W.F."/>
        </authorList>
    </citation>
    <scope>NUCLEOTIDE SEQUENCE [LARGE SCALE GENOMIC DNA]</scope>
    <source>
        <strain evidence="1 2">PCC 7110</strain>
    </source>
</reference>
<keyword evidence="2" id="KW-1185">Reference proteome</keyword>
<dbReference type="Proteomes" id="UP000076925">
    <property type="component" value="Unassembled WGS sequence"/>
</dbReference>
<name>A0A139WTT2_9CYAN</name>
<comment type="caution">
    <text evidence="1">The sequence shown here is derived from an EMBL/GenBank/DDBJ whole genome shotgun (WGS) entry which is preliminary data.</text>
</comment>
<evidence type="ECO:0000313" key="2">
    <source>
        <dbReference type="Proteomes" id="UP000076925"/>
    </source>
</evidence>
<sequence>MEDFQATGNRELLTLRNIIASAKRDEYAIDANFNDFSEGAFTYLFTQYLWQQTGNETFKRAIVNVGRSPKILAREKGNSQNPEFESNLIRSIFKKLLIFAG</sequence>
<dbReference type="RefSeq" id="WP_017748128.1">
    <property type="nucleotide sequence ID" value="NZ_KQ976354.1"/>
</dbReference>
<protein>
    <submittedName>
        <fullName evidence="1">Uncharacterized protein</fullName>
    </submittedName>
</protein>
<dbReference type="AlphaFoldDB" id="A0A139WTT2"/>
<proteinExistence type="predicted"/>
<accession>A0A139WTT2</accession>
<gene>
    <name evidence="1" type="ORF">WA1_05915</name>
</gene>